<dbReference type="PANTHER" id="PTHR11941">
    <property type="entry name" value="ENOYL-COA HYDRATASE-RELATED"/>
    <property type="match status" value="1"/>
</dbReference>
<dbReference type="Gene3D" id="3.90.226.10">
    <property type="entry name" value="2-enoyl-CoA Hydratase, Chain A, domain 1"/>
    <property type="match status" value="1"/>
</dbReference>
<keyword evidence="6" id="KW-1185">Reference proteome</keyword>
<keyword evidence="2" id="KW-0456">Lyase</keyword>
<organism evidence="5 6">
    <name type="scientific">Pseudonocardia zijingensis</name>
    <dbReference type="NCBI Taxonomy" id="153376"/>
    <lineage>
        <taxon>Bacteria</taxon>
        <taxon>Bacillati</taxon>
        <taxon>Actinomycetota</taxon>
        <taxon>Actinomycetes</taxon>
        <taxon>Pseudonocardiales</taxon>
        <taxon>Pseudonocardiaceae</taxon>
        <taxon>Pseudonocardia</taxon>
    </lineage>
</organism>
<comment type="catalytic activity">
    <reaction evidence="3">
        <text>a (3S)-3-hydroxyacyl-CoA = a (2E)-enoyl-CoA + H2O</text>
        <dbReference type="Rhea" id="RHEA:16105"/>
        <dbReference type="ChEBI" id="CHEBI:15377"/>
        <dbReference type="ChEBI" id="CHEBI:57318"/>
        <dbReference type="ChEBI" id="CHEBI:58856"/>
        <dbReference type="EC" id="4.2.1.17"/>
    </reaction>
</comment>
<dbReference type="InterPro" id="IPR001753">
    <property type="entry name" value="Enoyl-CoA_hydra/iso"/>
</dbReference>
<evidence type="ECO:0000256" key="4">
    <source>
        <dbReference type="ARBA" id="ARBA00023717"/>
    </source>
</evidence>
<comment type="similarity">
    <text evidence="1">Belongs to the enoyl-CoA hydratase/isomerase family.</text>
</comment>
<dbReference type="Proteomes" id="UP001499967">
    <property type="component" value="Unassembled WGS sequence"/>
</dbReference>
<dbReference type="Gene3D" id="1.10.12.10">
    <property type="entry name" value="Lyase 2-enoyl-coa Hydratase, Chain A, domain 2"/>
    <property type="match status" value="1"/>
</dbReference>
<dbReference type="CDD" id="cd06558">
    <property type="entry name" value="crotonase-like"/>
    <property type="match status" value="1"/>
</dbReference>
<evidence type="ECO:0000256" key="3">
    <source>
        <dbReference type="ARBA" id="ARBA00023709"/>
    </source>
</evidence>
<comment type="caution">
    <text evidence="5">The sequence shown here is derived from an EMBL/GenBank/DDBJ whole genome shotgun (WGS) entry which is preliminary data.</text>
</comment>
<dbReference type="PANTHER" id="PTHR11941:SF54">
    <property type="entry name" value="ENOYL-COA HYDRATASE, MITOCHONDRIAL"/>
    <property type="match status" value="1"/>
</dbReference>
<protein>
    <submittedName>
        <fullName evidence="5">Enoyl-CoA hydratase/isomerase family protein</fullName>
    </submittedName>
</protein>
<dbReference type="Pfam" id="PF00378">
    <property type="entry name" value="ECH_1"/>
    <property type="match status" value="1"/>
</dbReference>
<dbReference type="InterPro" id="IPR014748">
    <property type="entry name" value="Enoyl-CoA_hydra_C"/>
</dbReference>
<dbReference type="EMBL" id="BAAAHP010000075">
    <property type="protein sequence ID" value="GAA0935138.1"/>
    <property type="molecule type" value="Genomic_DNA"/>
</dbReference>
<proteinExistence type="inferred from homology"/>
<evidence type="ECO:0000313" key="6">
    <source>
        <dbReference type="Proteomes" id="UP001499967"/>
    </source>
</evidence>
<evidence type="ECO:0000313" key="5">
    <source>
        <dbReference type="EMBL" id="GAA0935138.1"/>
    </source>
</evidence>
<name>A0ABN1PYE8_9PSEU</name>
<comment type="catalytic activity">
    <reaction evidence="4">
        <text>a 4-saturated-(3S)-3-hydroxyacyl-CoA = a (3E)-enoyl-CoA + H2O</text>
        <dbReference type="Rhea" id="RHEA:20724"/>
        <dbReference type="ChEBI" id="CHEBI:15377"/>
        <dbReference type="ChEBI" id="CHEBI:58521"/>
        <dbReference type="ChEBI" id="CHEBI:137480"/>
        <dbReference type="EC" id="4.2.1.17"/>
    </reaction>
</comment>
<dbReference type="InterPro" id="IPR029045">
    <property type="entry name" value="ClpP/crotonase-like_dom_sf"/>
</dbReference>
<evidence type="ECO:0000256" key="1">
    <source>
        <dbReference type="ARBA" id="ARBA00005254"/>
    </source>
</evidence>
<reference evidence="5 6" key="1">
    <citation type="journal article" date="2019" name="Int. J. Syst. Evol. Microbiol.">
        <title>The Global Catalogue of Microorganisms (GCM) 10K type strain sequencing project: providing services to taxonomists for standard genome sequencing and annotation.</title>
        <authorList>
            <consortium name="The Broad Institute Genomics Platform"/>
            <consortium name="The Broad Institute Genome Sequencing Center for Infectious Disease"/>
            <person name="Wu L."/>
            <person name="Ma J."/>
        </authorList>
    </citation>
    <scope>NUCLEOTIDE SEQUENCE [LARGE SCALE GENOMIC DNA]</scope>
    <source>
        <strain evidence="5 6">JCM 11117</strain>
    </source>
</reference>
<gene>
    <name evidence="5" type="ORF">GCM10009559_26400</name>
</gene>
<dbReference type="SUPFAM" id="SSF52096">
    <property type="entry name" value="ClpP/crotonase"/>
    <property type="match status" value="1"/>
</dbReference>
<dbReference type="RefSeq" id="WP_343941633.1">
    <property type="nucleotide sequence ID" value="NZ_BAAAHP010000075.1"/>
</dbReference>
<accession>A0ABN1PYE8</accession>
<sequence>MPVDVVVTDGVAEVTLNRPEARNAIDPDMRASLHATWQRIADDDDVRVALLTGAGERAFCAGADLKRTMPPAESFAEVTFNSTRPQHLLTGLLGLPKPVICAINGFAIGGGLEIAVACDIRIASTNAEFGLAEVRHGTIPGGGGTQHLPRVIPHSLAMYMLLTGDRIDSGKALDSGLVNEVTPPDELMPRAREIASRIAQNAPLAVRAAKRVVREGVGLPLASALELETFVWGSLRDTEDRIEGRRAFSEGRSPSFRGR</sequence>
<evidence type="ECO:0000256" key="2">
    <source>
        <dbReference type="ARBA" id="ARBA00023239"/>
    </source>
</evidence>